<dbReference type="Pfam" id="PF13517">
    <property type="entry name" value="FG-GAP_3"/>
    <property type="match status" value="2"/>
</dbReference>
<gene>
    <name evidence="3" type="ORF">ACFH04_11315</name>
</gene>
<feature type="signal peptide" evidence="2">
    <location>
        <begin position="1"/>
        <end position="39"/>
    </location>
</feature>
<proteinExistence type="predicted"/>
<reference evidence="3 4" key="1">
    <citation type="submission" date="2024-09" db="EMBL/GenBank/DDBJ databases">
        <authorList>
            <person name="Sun Q."/>
            <person name="Mori K."/>
        </authorList>
    </citation>
    <scope>NUCLEOTIDE SEQUENCE [LARGE SCALE GENOMIC DNA]</scope>
    <source>
        <strain evidence="3 4">JCM 4557</strain>
    </source>
</reference>
<dbReference type="Proteomes" id="UP001589887">
    <property type="component" value="Unassembled WGS sequence"/>
</dbReference>
<evidence type="ECO:0000313" key="4">
    <source>
        <dbReference type="Proteomes" id="UP001589887"/>
    </source>
</evidence>
<organism evidence="3 4">
    <name type="scientific">Streptomyces noboritoensis</name>
    <dbReference type="NCBI Taxonomy" id="67337"/>
    <lineage>
        <taxon>Bacteria</taxon>
        <taxon>Bacillati</taxon>
        <taxon>Actinomycetota</taxon>
        <taxon>Actinomycetes</taxon>
        <taxon>Kitasatosporales</taxon>
        <taxon>Streptomycetaceae</taxon>
        <taxon>Streptomyces</taxon>
    </lineage>
</organism>
<sequence>MARPLRTHRIRTRASSTAGAAVAALATLLSLSSASPAAAGAPTVPDGGIATYNTVTRIGTDGLGLQGDGGREKGRVAAFESAHPALQRVKAADVLASTVGTTAGRPLCHTSRVAGAEGFCWSPEDDASGSWIPQGLTGSGESPQSQTLVNGRKVLIASWYGPNGTERITLADVTDPAHVTYRHVQLVALDDAGGNFVPIVQGHAHGVVWSGSKLYVASTGSGLDVFDLNDLWKMDTTSDTAVGLDGSGKAHGNGHTYVLPRQGSYTYTGAGDGCGSYAGVPQRPCITSASLDLTGSQPALVTAEGDPYKVEGDFGRATAPVVRWPIDPATGVLKADGSGRVAAAEAFASPMGGAQGIAMNKGRFTISGPCPEFVPAEHQDPKTVHNFENCLYHARPGEPVRLVTRAPVNLENLSYWPDSDQLWMLNEVPGGRVVEHTTWPGEPARAGMTELTAADFTGDGKKDVVGVEASTGKLWLYPGTGRGTFGDRVQIGSGWGAMGKLAAGDFTGDGKADLVTVEAATGELYVYPGTGGANGMSTLGDRVRIGTGWNTMRELTALDLTKDGRPDLAAVDVNGALWAYPGSGGAAGMNTLGDRVQIGSGWDGMTELTSPGDLNADGAADLMAVDRTGALWSYPGTGRLNGTATLGDRTAAGTGWNTMRGLVGADFTGDGKGDLAAVEAPSGATGAFYLYPGTGNSALGNRTQIGTGW</sequence>
<accession>A0ABV6TES4</accession>
<dbReference type="Gene3D" id="2.40.128.340">
    <property type="match status" value="1"/>
</dbReference>
<dbReference type="SUPFAM" id="SSF69304">
    <property type="entry name" value="Tricorn protease N-terminal domain"/>
    <property type="match status" value="1"/>
</dbReference>
<dbReference type="RefSeq" id="WP_394318427.1">
    <property type="nucleotide sequence ID" value="NZ_JBHMQV010000009.1"/>
</dbReference>
<evidence type="ECO:0000256" key="2">
    <source>
        <dbReference type="SAM" id="SignalP"/>
    </source>
</evidence>
<evidence type="ECO:0000256" key="1">
    <source>
        <dbReference type="ARBA" id="ARBA00022729"/>
    </source>
</evidence>
<keyword evidence="4" id="KW-1185">Reference proteome</keyword>
<keyword evidence="1 2" id="KW-0732">Signal</keyword>
<feature type="chain" id="PRO_5046594662" evidence="2">
    <location>
        <begin position="40"/>
        <end position="709"/>
    </location>
</feature>
<dbReference type="InterPro" id="IPR013517">
    <property type="entry name" value="FG-GAP"/>
</dbReference>
<dbReference type="Gene3D" id="2.115.10.10">
    <property type="entry name" value="Tachylectin 2"/>
    <property type="match status" value="1"/>
</dbReference>
<dbReference type="InterPro" id="IPR028994">
    <property type="entry name" value="Integrin_alpha_N"/>
</dbReference>
<dbReference type="EMBL" id="JBHMQV010000009">
    <property type="protein sequence ID" value="MFC0844285.1"/>
    <property type="molecule type" value="Genomic_DNA"/>
</dbReference>
<name>A0ABV6TES4_9ACTN</name>
<dbReference type="PANTHER" id="PTHR44103">
    <property type="entry name" value="PROPROTEIN CONVERTASE P"/>
    <property type="match status" value="1"/>
</dbReference>
<protein>
    <submittedName>
        <fullName evidence="3">FG-GAP-like repeat-containing protein</fullName>
    </submittedName>
</protein>
<dbReference type="SUPFAM" id="SSF69318">
    <property type="entry name" value="Integrin alpha N-terminal domain"/>
    <property type="match status" value="1"/>
</dbReference>
<evidence type="ECO:0000313" key="3">
    <source>
        <dbReference type="EMBL" id="MFC0844285.1"/>
    </source>
</evidence>
<dbReference type="PANTHER" id="PTHR44103:SF1">
    <property type="entry name" value="PROPROTEIN CONVERTASE P"/>
    <property type="match status" value="1"/>
</dbReference>
<comment type="caution">
    <text evidence="3">The sequence shown here is derived from an EMBL/GenBank/DDBJ whole genome shotgun (WGS) entry which is preliminary data.</text>
</comment>